<dbReference type="Pfam" id="PF13181">
    <property type="entry name" value="TPR_8"/>
    <property type="match status" value="1"/>
</dbReference>
<feature type="repeat" description="TPR" evidence="3">
    <location>
        <begin position="43"/>
        <end position="76"/>
    </location>
</feature>
<gene>
    <name evidence="4" type="ORF">CY0110_25823</name>
</gene>
<dbReference type="Proteomes" id="UP000003781">
    <property type="component" value="Unassembled WGS sequence"/>
</dbReference>
<feature type="repeat" description="TPR" evidence="3">
    <location>
        <begin position="9"/>
        <end position="42"/>
    </location>
</feature>
<protein>
    <submittedName>
        <fullName evidence="4">Uncharacterized protein</fullName>
    </submittedName>
</protein>
<dbReference type="PANTHER" id="PTHR44858:SF1">
    <property type="entry name" value="UDP-N-ACETYLGLUCOSAMINE--PEPTIDE N-ACETYLGLUCOSAMINYLTRANSFERASE SPINDLY-RELATED"/>
    <property type="match status" value="1"/>
</dbReference>
<dbReference type="Pfam" id="PF00515">
    <property type="entry name" value="TPR_1"/>
    <property type="match status" value="2"/>
</dbReference>
<sequence length="165" mass="19272">MITRCPYSAIDYNNRGLMYLKIANYDQAMADFNEAITLNPSLDRAYNNRGNCHAHQGNLSKAIENYEKALDINPYNQKVWINHGITLRELGNYQLAIETLELAKIIGDRYLGRIYAERGYTHYLIGDWNYAIADYRRALSYLPQGDRYQHKVMKWLGQVLEPLIY</sequence>
<evidence type="ECO:0000313" key="4">
    <source>
        <dbReference type="EMBL" id="EAZ91614.1"/>
    </source>
</evidence>
<keyword evidence="2 3" id="KW-0802">TPR repeat</keyword>
<name>A3IP49_9CHRO</name>
<dbReference type="SUPFAM" id="SSF48452">
    <property type="entry name" value="TPR-like"/>
    <property type="match status" value="1"/>
</dbReference>
<dbReference type="InterPro" id="IPR011990">
    <property type="entry name" value="TPR-like_helical_dom_sf"/>
</dbReference>
<evidence type="ECO:0000256" key="1">
    <source>
        <dbReference type="ARBA" id="ARBA00022737"/>
    </source>
</evidence>
<dbReference type="InterPro" id="IPR019734">
    <property type="entry name" value="TPR_rpt"/>
</dbReference>
<evidence type="ECO:0000256" key="3">
    <source>
        <dbReference type="PROSITE-ProRule" id="PRU00339"/>
    </source>
</evidence>
<organism evidence="4 5">
    <name type="scientific">Crocosphaera chwakensis CCY0110</name>
    <dbReference type="NCBI Taxonomy" id="391612"/>
    <lineage>
        <taxon>Bacteria</taxon>
        <taxon>Bacillati</taxon>
        <taxon>Cyanobacteriota</taxon>
        <taxon>Cyanophyceae</taxon>
        <taxon>Oscillatoriophycideae</taxon>
        <taxon>Chroococcales</taxon>
        <taxon>Aphanothecaceae</taxon>
        <taxon>Crocosphaera</taxon>
        <taxon>Crocosphaera chwakensis</taxon>
    </lineage>
</organism>
<dbReference type="PROSITE" id="PS50293">
    <property type="entry name" value="TPR_REGION"/>
    <property type="match status" value="2"/>
</dbReference>
<dbReference type="PANTHER" id="PTHR44858">
    <property type="entry name" value="TETRATRICOPEPTIDE REPEAT PROTEIN 6"/>
    <property type="match status" value="1"/>
</dbReference>
<dbReference type="PROSITE" id="PS50005">
    <property type="entry name" value="TPR"/>
    <property type="match status" value="3"/>
</dbReference>
<dbReference type="InterPro" id="IPR050498">
    <property type="entry name" value="Ycf3"/>
</dbReference>
<dbReference type="eggNOG" id="COG0457">
    <property type="taxonomic scope" value="Bacteria"/>
</dbReference>
<feature type="repeat" description="TPR" evidence="3">
    <location>
        <begin position="112"/>
        <end position="145"/>
    </location>
</feature>
<evidence type="ECO:0000313" key="5">
    <source>
        <dbReference type="Proteomes" id="UP000003781"/>
    </source>
</evidence>
<accession>A3IP49</accession>
<comment type="caution">
    <text evidence="4">The sequence shown here is derived from an EMBL/GenBank/DDBJ whole genome shotgun (WGS) entry which is preliminary data.</text>
</comment>
<dbReference type="EMBL" id="AAXW01000012">
    <property type="protein sequence ID" value="EAZ91614.1"/>
    <property type="molecule type" value="Genomic_DNA"/>
</dbReference>
<reference evidence="4 5" key="1">
    <citation type="submission" date="2007-03" db="EMBL/GenBank/DDBJ databases">
        <authorList>
            <person name="Stal L."/>
            <person name="Ferriera S."/>
            <person name="Johnson J."/>
            <person name="Kravitz S."/>
            <person name="Beeson K."/>
            <person name="Sutton G."/>
            <person name="Rogers Y.-H."/>
            <person name="Friedman R."/>
            <person name="Frazier M."/>
            <person name="Venter J.C."/>
        </authorList>
    </citation>
    <scope>NUCLEOTIDE SEQUENCE [LARGE SCALE GENOMIC DNA]</scope>
    <source>
        <strain evidence="4 5">CCY0110</strain>
    </source>
</reference>
<evidence type="ECO:0000256" key="2">
    <source>
        <dbReference type="ARBA" id="ARBA00022803"/>
    </source>
</evidence>
<dbReference type="Gene3D" id="1.25.40.10">
    <property type="entry name" value="Tetratricopeptide repeat domain"/>
    <property type="match status" value="2"/>
</dbReference>
<keyword evidence="5" id="KW-1185">Reference proteome</keyword>
<dbReference type="SMART" id="SM00028">
    <property type="entry name" value="TPR"/>
    <property type="match status" value="4"/>
</dbReference>
<dbReference type="AlphaFoldDB" id="A3IP49"/>
<keyword evidence="1" id="KW-0677">Repeat</keyword>
<proteinExistence type="predicted"/>